<gene>
    <name evidence="2" type="ORF">KCU76_g10987</name>
</gene>
<feature type="non-terminal residue" evidence="2">
    <location>
        <position position="1"/>
    </location>
</feature>
<comment type="caution">
    <text evidence="2">The sequence shown here is derived from an EMBL/GenBank/DDBJ whole genome shotgun (WGS) entry which is preliminary data.</text>
</comment>
<organism evidence="2 3">
    <name type="scientific">Aureobasidium melanogenum</name>
    <name type="common">Aureobasidium pullulans var. melanogenum</name>
    <dbReference type="NCBI Taxonomy" id="46634"/>
    <lineage>
        <taxon>Eukaryota</taxon>
        <taxon>Fungi</taxon>
        <taxon>Dikarya</taxon>
        <taxon>Ascomycota</taxon>
        <taxon>Pezizomycotina</taxon>
        <taxon>Dothideomycetes</taxon>
        <taxon>Dothideomycetidae</taxon>
        <taxon>Dothideales</taxon>
        <taxon>Saccotheciaceae</taxon>
        <taxon>Aureobasidium</taxon>
    </lineage>
</organism>
<evidence type="ECO:0000256" key="1">
    <source>
        <dbReference type="SAM" id="SignalP"/>
    </source>
</evidence>
<reference evidence="2" key="1">
    <citation type="journal article" date="2021" name="J Fungi (Basel)">
        <title>Virulence traits and population genomics of the black yeast Aureobasidium melanogenum.</title>
        <authorList>
            <person name="Cernosa A."/>
            <person name="Sun X."/>
            <person name="Gostincar C."/>
            <person name="Fang C."/>
            <person name="Gunde-Cimerman N."/>
            <person name="Song Z."/>
        </authorList>
    </citation>
    <scope>NUCLEOTIDE SEQUENCE</scope>
    <source>
        <strain evidence="2">EXF-9911</strain>
    </source>
</reference>
<dbReference type="Proteomes" id="UP000779574">
    <property type="component" value="Unassembled WGS sequence"/>
</dbReference>
<evidence type="ECO:0000313" key="3">
    <source>
        <dbReference type="Proteomes" id="UP000779574"/>
    </source>
</evidence>
<name>A0A9P8EC67_AURME</name>
<feature type="signal peptide" evidence="1">
    <location>
        <begin position="1"/>
        <end position="17"/>
    </location>
</feature>
<dbReference type="AlphaFoldDB" id="A0A9P8EC67"/>
<dbReference type="EMBL" id="JAHFXF010000509">
    <property type="protein sequence ID" value="KAG9686488.1"/>
    <property type="molecule type" value="Genomic_DNA"/>
</dbReference>
<sequence>MKFTGVATLAFVGAVAAQNWTAPAVGGGVPAQNWTAPAGNSSMVWTTEVVTELTTVCPAPTAGDYVTTIGSSEYTISKETTITAACPCTISSEVPAKTTPAGGVVTSPAGGKQNGTATTTKPIYYTGAAAHVGAGMGFLGAAAGAVMLL</sequence>
<feature type="chain" id="PRO_5040249352" evidence="1">
    <location>
        <begin position="18"/>
        <end position="149"/>
    </location>
</feature>
<protein>
    <submittedName>
        <fullName evidence="2">Uncharacterized protein</fullName>
    </submittedName>
</protein>
<dbReference type="OrthoDB" id="10319988at2759"/>
<reference evidence="2" key="2">
    <citation type="submission" date="2021-08" db="EMBL/GenBank/DDBJ databases">
        <authorList>
            <person name="Gostincar C."/>
            <person name="Sun X."/>
            <person name="Song Z."/>
            <person name="Gunde-Cimerman N."/>
        </authorList>
    </citation>
    <scope>NUCLEOTIDE SEQUENCE</scope>
    <source>
        <strain evidence="2">EXF-9911</strain>
    </source>
</reference>
<keyword evidence="1" id="KW-0732">Signal</keyword>
<accession>A0A9P8EC67</accession>
<evidence type="ECO:0000313" key="2">
    <source>
        <dbReference type="EMBL" id="KAG9686488.1"/>
    </source>
</evidence>
<proteinExistence type="predicted"/>